<accession>A0A0F9AJG2</accession>
<proteinExistence type="predicted"/>
<dbReference type="AlphaFoldDB" id="A0A0F9AJG2"/>
<name>A0A0F9AJG2_9ZZZZ</name>
<gene>
    <name evidence="1" type="ORF">LCGC14_2564780</name>
</gene>
<dbReference type="EMBL" id="LAZR01042436">
    <property type="protein sequence ID" value="KKL09545.1"/>
    <property type="molecule type" value="Genomic_DNA"/>
</dbReference>
<sequence>MSKKKKVTFLCKCFKRAGWPPDRGEAICHPVGDGILPSFAIPDKLMEAAGRPAIAKGSRFLLTIDISAARCKAFEKEFDKKEAAEAKR</sequence>
<protein>
    <submittedName>
        <fullName evidence="1">Uncharacterized protein</fullName>
    </submittedName>
</protein>
<reference evidence="1" key="1">
    <citation type="journal article" date="2015" name="Nature">
        <title>Complex archaea that bridge the gap between prokaryotes and eukaryotes.</title>
        <authorList>
            <person name="Spang A."/>
            <person name="Saw J.H."/>
            <person name="Jorgensen S.L."/>
            <person name="Zaremba-Niedzwiedzka K."/>
            <person name="Martijn J."/>
            <person name="Lind A.E."/>
            <person name="van Eijk R."/>
            <person name="Schleper C."/>
            <person name="Guy L."/>
            <person name="Ettema T.J."/>
        </authorList>
    </citation>
    <scope>NUCLEOTIDE SEQUENCE</scope>
</reference>
<evidence type="ECO:0000313" key="1">
    <source>
        <dbReference type="EMBL" id="KKL09545.1"/>
    </source>
</evidence>
<organism evidence="1">
    <name type="scientific">marine sediment metagenome</name>
    <dbReference type="NCBI Taxonomy" id="412755"/>
    <lineage>
        <taxon>unclassified sequences</taxon>
        <taxon>metagenomes</taxon>
        <taxon>ecological metagenomes</taxon>
    </lineage>
</organism>
<comment type="caution">
    <text evidence="1">The sequence shown here is derived from an EMBL/GenBank/DDBJ whole genome shotgun (WGS) entry which is preliminary data.</text>
</comment>